<sequence>MPPKFDDKYPRRVLDLASQHLRLCSQIPLINFSRVSNDPQSPLGRFCFVGASYGHLIFSSNRSCLIVDAFTGVSVSPPQLPGDKYTVVYYGALTAPLWSPNSHLLVTNGSHSFFWCVAGHSWLRPCPCDGTVKQIVTFRGQIFGMDSDGMLFAVHLVPQICIQKMIVSWEEIMSTIRHLANVCLVACGDMLLMVGCRGSFPARGNTFEAFRLDQSTGHPKWVQVEELGNWAIFISTDKRGQPLSFMNPKRWGGKSNRVYCYSHDSEHWAAFELGKPASDPDNFVSMSQGSMVQPMWVVPSMFSRCL</sequence>
<dbReference type="InterPro" id="IPR005174">
    <property type="entry name" value="KIB1-4_b-propeller"/>
</dbReference>
<dbReference type="OMA" id="HSWLRRC"/>
<evidence type="ECO:0000259" key="1">
    <source>
        <dbReference type="Pfam" id="PF03478"/>
    </source>
</evidence>
<protein>
    <recommendedName>
        <fullName evidence="1">KIB1-4 beta-propeller domain-containing protein</fullName>
    </recommendedName>
</protein>
<name>A0A9R0QCG8_TRITD</name>
<dbReference type="Gramene" id="TRITD1Av1G191810.2">
    <property type="protein sequence ID" value="TRITD1Av1G191810.2"/>
    <property type="gene ID" value="TRITD1Av1G191810"/>
</dbReference>
<proteinExistence type="predicted"/>
<dbReference type="EMBL" id="LT934111">
    <property type="protein sequence ID" value="VAH09044.1"/>
    <property type="molecule type" value="Genomic_DNA"/>
</dbReference>
<evidence type="ECO:0000313" key="2">
    <source>
        <dbReference type="EMBL" id="VAH09044.1"/>
    </source>
</evidence>
<dbReference type="Proteomes" id="UP000324705">
    <property type="component" value="Chromosome 1A"/>
</dbReference>
<dbReference type="PANTHER" id="PTHR33800:SF30">
    <property type="entry name" value="DUF295 DOMAIN-CONTAINING PROTEIN"/>
    <property type="match status" value="1"/>
</dbReference>
<feature type="domain" description="KIB1-4 beta-propeller" evidence="1">
    <location>
        <begin position="43"/>
        <end position="264"/>
    </location>
</feature>
<dbReference type="PANTHER" id="PTHR33800">
    <property type="entry name" value="OS06G0113600 PROTEIN"/>
    <property type="match status" value="1"/>
</dbReference>
<dbReference type="SUPFAM" id="SSF82171">
    <property type="entry name" value="DPP6 N-terminal domain-like"/>
    <property type="match status" value="1"/>
</dbReference>
<dbReference type="AlphaFoldDB" id="A0A9R0QCG8"/>
<dbReference type="Pfam" id="PF03478">
    <property type="entry name" value="Beta-prop_KIB1-4"/>
    <property type="match status" value="1"/>
</dbReference>
<evidence type="ECO:0000313" key="3">
    <source>
        <dbReference type="Proteomes" id="UP000324705"/>
    </source>
</evidence>
<gene>
    <name evidence="2" type="ORF">TRITD_1Av1G191810</name>
</gene>
<reference evidence="2 3" key="1">
    <citation type="submission" date="2017-09" db="EMBL/GenBank/DDBJ databases">
        <authorList>
            <consortium name="International Durum Wheat Genome Sequencing Consortium (IDWGSC)"/>
            <person name="Milanesi L."/>
        </authorList>
    </citation>
    <scope>NUCLEOTIDE SEQUENCE [LARGE SCALE GENOMIC DNA]</scope>
    <source>
        <strain evidence="3">cv. Svevo</strain>
    </source>
</reference>
<accession>A0A9R0QCG8</accession>
<keyword evidence="3" id="KW-1185">Reference proteome</keyword>
<organism evidence="2 3">
    <name type="scientific">Triticum turgidum subsp. durum</name>
    <name type="common">Durum wheat</name>
    <name type="synonym">Triticum durum</name>
    <dbReference type="NCBI Taxonomy" id="4567"/>
    <lineage>
        <taxon>Eukaryota</taxon>
        <taxon>Viridiplantae</taxon>
        <taxon>Streptophyta</taxon>
        <taxon>Embryophyta</taxon>
        <taxon>Tracheophyta</taxon>
        <taxon>Spermatophyta</taxon>
        <taxon>Magnoliopsida</taxon>
        <taxon>Liliopsida</taxon>
        <taxon>Poales</taxon>
        <taxon>Poaceae</taxon>
        <taxon>BOP clade</taxon>
        <taxon>Pooideae</taxon>
        <taxon>Triticodae</taxon>
        <taxon>Triticeae</taxon>
        <taxon>Triticinae</taxon>
        <taxon>Triticum</taxon>
    </lineage>
</organism>